<dbReference type="AlphaFoldDB" id="A0A2G8K4K3"/>
<keyword evidence="2" id="KW-1185">Reference proteome</keyword>
<comment type="caution">
    <text evidence="1">The sequence shown here is derived from an EMBL/GenBank/DDBJ whole genome shotgun (WGS) entry which is preliminary data.</text>
</comment>
<evidence type="ECO:0000313" key="2">
    <source>
        <dbReference type="Proteomes" id="UP000230750"/>
    </source>
</evidence>
<dbReference type="EMBL" id="MRZV01000891">
    <property type="protein sequence ID" value="PIK42934.1"/>
    <property type="molecule type" value="Genomic_DNA"/>
</dbReference>
<dbReference type="Proteomes" id="UP000230750">
    <property type="component" value="Unassembled WGS sequence"/>
</dbReference>
<gene>
    <name evidence="1" type="ORF">BSL78_20214</name>
</gene>
<accession>A0A2G8K4K3</accession>
<reference evidence="1 2" key="1">
    <citation type="journal article" date="2017" name="PLoS Biol.">
        <title>The sea cucumber genome provides insights into morphological evolution and visceral regeneration.</title>
        <authorList>
            <person name="Zhang X."/>
            <person name="Sun L."/>
            <person name="Yuan J."/>
            <person name="Sun Y."/>
            <person name="Gao Y."/>
            <person name="Zhang L."/>
            <person name="Li S."/>
            <person name="Dai H."/>
            <person name="Hamel J.F."/>
            <person name="Liu C."/>
            <person name="Yu Y."/>
            <person name="Liu S."/>
            <person name="Lin W."/>
            <person name="Guo K."/>
            <person name="Jin S."/>
            <person name="Xu P."/>
            <person name="Storey K.B."/>
            <person name="Huan P."/>
            <person name="Zhang T."/>
            <person name="Zhou Y."/>
            <person name="Zhang J."/>
            <person name="Lin C."/>
            <person name="Li X."/>
            <person name="Xing L."/>
            <person name="Huo D."/>
            <person name="Sun M."/>
            <person name="Wang L."/>
            <person name="Mercier A."/>
            <person name="Li F."/>
            <person name="Yang H."/>
            <person name="Xiang J."/>
        </authorList>
    </citation>
    <scope>NUCLEOTIDE SEQUENCE [LARGE SCALE GENOMIC DNA]</scope>
    <source>
        <strain evidence="1">Shaxun</strain>
        <tissue evidence="1">Muscle</tissue>
    </source>
</reference>
<sequence length="580" mass="62140">MINTGTVPKKVCTRPTVVKSRQKPRKEATWHLPDALFSMSANRGLTPDEVREVDALIRASVEELEIFKKGCYNFLYNPSHLRNTGATIAAYLKLKPVIDNKPMTPTARRNYESNLKYGFPMGHFNPEFEETPLFPTLSDIFHRTNGYKRSPLKIMTSSEIKETVGMADAKENRSLRKKFAKAVEESFSLNAARQVRSVSRGSASTQCILNVQSHLYLSGRVCGHINSMIAASIRKKEGNSSRLANYQQRLHNLNLPRHLRRPVVYGSMEHVANTNPVSNTAASACPGPSNLSQELQAARRSFLAVGSQSVSTVVNIPQIETQTADGRLVPSGNTAGNAADLADPQSLANVMRSLNQPMRPRQYPNTILRLPVSALQRQDGQVGVAQIPGSTTLSAPIGVGPASYIILPSHPVRPSLTSHGGHVMSPSLRTLMPNLICGSVGSVNHPVISNANAESGYVLSTIPVISNLTSHGGSGMPTVHPAAPSSTHIPSAASVSISHPVAPSSTHIPSAAGVSTGHPVVPSLKHIPNAAGVSTSHPVAPSSTHIPSAAVCLLAIQLHPVQPTYPVLLVCLRAIQLYPV</sequence>
<protein>
    <submittedName>
        <fullName evidence="1">Uncharacterized protein</fullName>
    </submittedName>
</protein>
<name>A0A2G8K4K3_STIJA</name>
<evidence type="ECO:0000313" key="1">
    <source>
        <dbReference type="EMBL" id="PIK42934.1"/>
    </source>
</evidence>
<organism evidence="1 2">
    <name type="scientific">Stichopus japonicus</name>
    <name type="common">Sea cucumber</name>
    <dbReference type="NCBI Taxonomy" id="307972"/>
    <lineage>
        <taxon>Eukaryota</taxon>
        <taxon>Metazoa</taxon>
        <taxon>Echinodermata</taxon>
        <taxon>Eleutherozoa</taxon>
        <taxon>Echinozoa</taxon>
        <taxon>Holothuroidea</taxon>
        <taxon>Aspidochirotacea</taxon>
        <taxon>Aspidochirotida</taxon>
        <taxon>Stichopodidae</taxon>
        <taxon>Apostichopus</taxon>
    </lineage>
</organism>
<proteinExistence type="predicted"/>